<evidence type="ECO:0000313" key="13">
    <source>
        <dbReference type="Proteomes" id="UP001592582"/>
    </source>
</evidence>
<keyword evidence="7" id="KW-0808">Transferase</keyword>
<gene>
    <name evidence="12" type="ORF">ACEZDG_31955</name>
</gene>
<comment type="subcellular location">
    <subcellularLocation>
        <location evidence="1">Cytoplasm</location>
    </subcellularLocation>
</comment>
<dbReference type="PANTHER" id="PTHR11579">
    <property type="entry name" value="PROTEIN-L-ISOASPARTATE O-METHYLTRANSFERASE"/>
    <property type="match status" value="1"/>
</dbReference>
<dbReference type="Gene3D" id="3.40.50.150">
    <property type="entry name" value="Vaccinia Virus protein VP39"/>
    <property type="match status" value="1"/>
</dbReference>
<dbReference type="RefSeq" id="WP_380516489.1">
    <property type="nucleotide sequence ID" value="NZ_JBHEZX010000019.1"/>
</dbReference>
<evidence type="ECO:0000256" key="8">
    <source>
        <dbReference type="ARBA" id="ARBA00022691"/>
    </source>
</evidence>
<dbReference type="EC" id="2.1.1.77" evidence="3"/>
<keyword evidence="6" id="KW-0489">Methyltransferase</keyword>
<organism evidence="12 13">
    <name type="scientific">Streptacidiphilus alkalitolerans</name>
    <dbReference type="NCBI Taxonomy" id="3342712"/>
    <lineage>
        <taxon>Bacteria</taxon>
        <taxon>Bacillati</taxon>
        <taxon>Actinomycetota</taxon>
        <taxon>Actinomycetes</taxon>
        <taxon>Kitasatosporales</taxon>
        <taxon>Streptomycetaceae</taxon>
        <taxon>Streptacidiphilus</taxon>
    </lineage>
</organism>
<comment type="similarity">
    <text evidence="2">Belongs to the methyltransferase superfamily. L-isoaspartyl/D-aspartyl protein methyltransferase family.</text>
</comment>
<dbReference type="Pfam" id="PF01135">
    <property type="entry name" value="PCMT"/>
    <property type="match status" value="1"/>
</dbReference>
<evidence type="ECO:0000256" key="4">
    <source>
        <dbReference type="ARBA" id="ARBA00013346"/>
    </source>
</evidence>
<reference evidence="12 13" key="1">
    <citation type="submission" date="2024-09" db="EMBL/GenBank/DDBJ databases">
        <authorList>
            <person name="Lee S.D."/>
        </authorList>
    </citation>
    <scope>NUCLEOTIDE SEQUENCE [LARGE SCALE GENOMIC DNA]</scope>
    <source>
        <strain evidence="12 13">N1-1</strain>
    </source>
</reference>
<dbReference type="InterPro" id="IPR029063">
    <property type="entry name" value="SAM-dependent_MTases_sf"/>
</dbReference>
<keyword evidence="5" id="KW-0963">Cytoplasm</keyword>
<sequence length="361" mass="39660">MNDDYFDTILAMEQRRELSHEWVSVFGKVPRRLFVPDTVWVGDEVEGFERTDRREDPERWANLVDADTPLVTQLSPDGAPTSSSSMPLVVAEMFNHLDVIPGQRALNLGTGTGWTAGLLAQYLGSDNVVTVEVDQDVARQADDLLKAARLHPLSVVGDAAAGYPQGAPFQRTLATFAVRDVPFVWVQQTDGVIVTPWGNGMSNNALLRLESDGRVAVGPVVDTASFMWMRAQTPRPRIYGEDGAVTDLDMDPREVFADSDRLFAIGLRVPGCRYSVGWGEGDQAQECTLWLSDGAGSWARAEYAPGATPWAVQAGPRQLWDEVRAAFEWWQHMGSPRLKQFGLTVTADGQSAWVGDPGNLI</sequence>
<dbReference type="SUPFAM" id="SSF53335">
    <property type="entry name" value="S-adenosyl-L-methionine-dependent methyltransferases"/>
    <property type="match status" value="1"/>
</dbReference>
<accession>A0ABV6VJH4</accession>
<evidence type="ECO:0000256" key="7">
    <source>
        <dbReference type="ARBA" id="ARBA00022679"/>
    </source>
</evidence>
<keyword evidence="8" id="KW-0949">S-adenosyl-L-methionine</keyword>
<name>A0ABV6VJH4_9ACTN</name>
<comment type="caution">
    <text evidence="12">The sequence shown here is derived from an EMBL/GenBank/DDBJ whole genome shotgun (WGS) entry which is preliminary data.</text>
</comment>
<keyword evidence="13" id="KW-1185">Reference proteome</keyword>
<evidence type="ECO:0000256" key="1">
    <source>
        <dbReference type="ARBA" id="ARBA00004496"/>
    </source>
</evidence>
<proteinExistence type="inferred from homology"/>
<evidence type="ECO:0000256" key="2">
    <source>
        <dbReference type="ARBA" id="ARBA00005369"/>
    </source>
</evidence>
<dbReference type="EMBL" id="JBHEZX010000019">
    <property type="protein sequence ID" value="MFC1413885.1"/>
    <property type="molecule type" value="Genomic_DNA"/>
</dbReference>
<evidence type="ECO:0000256" key="5">
    <source>
        <dbReference type="ARBA" id="ARBA00022490"/>
    </source>
</evidence>
<evidence type="ECO:0000256" key="9">
    <source>
        <dbReference type="ARBA" id="ARBA00030757"/>
    </source>
</evidence>
<evidence type="ECO:0000256" key="10">
    <source>
        <dbReference type="ARBA" id="ARBA00031323"/>
    </source>
</evidence>
<evidence type="ECO:0000256" key="11">
    <source>
        <dbReference type="ARBA" id="ARBA00031350"/>
    </source>
</evidence>
<dbReference type="Proteomes" id="UP001592582">
    <property type="component" value="Unassembled WGS sequence"/>
</dbReference>
<dbReference type="PANTHER" id="PTHR11579:SF0">
    <property type="entry name" value="PROTEIN-L-ISOASPARTATE(D-ASPARTATE) O-METHYLTRANSFERASE"/>
    <property type="match status" value="1"/>
</dbReference>
<protein>
    <recommendedName>
        <fullName evidence="4">Protein-L-isoaspartate O-methyltransferase</fullName>
        <ecNumber evidence="3">2.1.1.77</ecNumber>
    </recommendedName>
    <alternativeName>
        <fullName evidence="11">L-isoaspartyl protein carboxyl methyltransferase</fullName>
    </alternativeName>
    <alternativeName>
        <fullName evidence="9">Protein L-isoaspartyl methyltransferase</fullName>
    </alternativeName>
    <alternativeName>
        <fullName evidence="10">Protein-beta-aspartate methyltransferase</fullName>
    </alternativeName>
</protein>
<evidence type="ECO:0000256" key="3">
    <source>
        <dbReference type="ARBA" id="ARBA00011890"/>
    </source>
</evidence>
<evidence type="ECO:0000313" key="12">
    <source>
        <dbReference type="EMBL" id="MFC1413885.1"/>
    </source>
</evidence>
<evidence type="ECO:0000256" key="6">
    <source>
        <dbReference type="ARBA" id="ARBA00022603"/>
    </source>
</evidence>
<dbReference type="InterPro" id="IPR000682">
    <property type="entry name" value="PCMT"/>
</dbReference>